<protein>
    <submittedName>
        <fullName evidence="3">Uncharacterized protein</fullName>
    </submittedName>
</protein>
<evidence type="ECO:0000256" key="2">
    <source>
        <dbReference type="SAM" id="SignalP"/>
    </source>
</evidence>
<name>A0ABN8QHL9_9CNID</name>
<feature type="compositionally biased region" description="Acidic residues" evidence="1">
    <location>
        <begin position="45"/>
        <end position="66"/>
    </location>
</feature>
<evidence type="ECO:0000313" key="4">
    <source>
        <dbReference type="Proteomes" id="UP001159427"/>
    </source>
</evidence>
<evidence type="ECO:0000256" key="1">
    <source>
        <dbReference type="SAM" id="MobiDB-lite"/>
    </source>
</evidence>
<feature type="signal peptide" evidence="2">
    <location>
        <begin position="1"/>
        <end position="16"/>
    </location>
</feature>
<accession>A0ABN8QHL9</accession>
<dbReference type="EMBL" id="CALNXI010001274">
    <property type="protein sequence ID" value="CAH3162867.1"/>
    <property type="molecule type" value="Genomic_DNA"/>
</dbReference>
<gene>
    <name evidence="3" type="ORF">PEVE_00004411</name>
</gene>
<dbReference type="Proteomes" id="UP001159427">
    <property type="component" value="Unassembled WGS sequence"/>
</dbReference>
<organism evidence="3 4">
    <name type="scientific">Porites evermanni</name>
    <dbReference type="NCBI Taxonomy" id="104178"/>
    <lineage>
        <taxon>Eukaryota</taxon>
        <taxon>Metazoa</taxon>
        <taxon>Cnidaria</taxon>
        <taxon>Anthozoa</taxon>
        <taxon>Hexacorallia</taxon>
        <taxon>Scleractinia</taxon>
        <taxon>Fungiina</taxon>
        <taxon>Poritidae</taxon>
        <taxon>Porites</taxon>
    </lineage>
</organism>
<keyword evidence="2" id="KW-0732">Signal</keyword>
<feature type="chain" id="PRO_5046887097" evidence="2">
    <location>
        <begin position="17"/>
        <end position="120"/>
    </location>
</feature>
<keyword evidence="4" id="KW-1185">Reference proteome</keyword>
<sequence>MGVVVAVFFLFSVAVAFTLNKNLAQEDPNSLAEEYGLLNDEDENKLGLLDDENDEPGLSDDEDEFEPGLSDHKEENEAGLLNYMQNKEVENNEGPADNEHDTNLGCPCLFFCGSCYCCIA</sequence>
<reference evidence="3 4" key="1">
    <citation type="submission" date="2022-05" db="EMBL/GenBank/DDBJ databases">
        <authorList>
            <consortium name="Genoscope - CEA"/>
            <person name="William W."/>
        </authorList>
    </citation>
    <scope>NUCLEOTIDE SEQUENCE [LARGE SCALE GENOMIC DNA]</scope>
</reference>
<comment type="caution">
    <text evidence="3">The sequence shown here is derived from an EMBL/GenBank/DDBJ whole genome shotgun (WGS) entry which is preliminary data.</text>
</comment>
<proteinExistence type="predicted"/>
<feature type="region of interest" description="Disordered" evidence="1">
    <location>
        <begin position="45"/>
        <end position="98"/>
    </location>
</feature>
<evidence type="ECO:0000313" key="3">
    <source>
        <dbReference type="EMBL" id="CAH3162867.1"/>
    </source>
</evidence>